<dbReference type="PRINTS" id="PR00478">
    <property type="entry name" value="PHRIBLKINASE"/>
</dbReference>
<reference evidence="14" key="1">
    <citation type="journal article" date="2019" name="Int. J. Syst. Evol. Microbiol.">
        <title>The Global Catalogue of Microorganisms (GCM) 10K type strain sequencing project: providing services to taxonomists for standard genome sequencing and annotation.</title>
        <authorList>
            <consortium name="The Broad Institute Genomics Platform"/>
            <consortium name="The Broad Institute Genome Sequencing Center for Infectious Disease"/>
            <person name="Wu L."/>
            <person name="Ma J."/>
        </authorList>
    </citation>
    <scope>NUCLEOTIDE SEQUENCE [LARGE SCALE GENOMIC DNA]</scope>
    <source>
        <strain evidence="14">CCM 8391</strain>
    </source>
</reference>
<evidence type="ECO:0000256" key="7">
    <source>
        <dbReference type="ARBA" id="ARBA00022741"/>
    </source>
</evidence>
<dbReference type="PANTHER" id="PTHR10285">
    <property type="entry name" value="URIDINE KINASE"/>
    <property type="match status" value="1"/>
</dbReference>
<keyword evidence="6 13" id="KW-0808">Transferase</keyword>
<comment type="caution">
    <text evidence="13">The sequence shown here is derived from an EMBL/GenBank/DDBJ whole genome shotgun (WGS) entry which is preliminary data.</text>
</comment>
<accession>A0ABW1J1E4</accession>
<evidence type="ECO:0000259" key="12">
    <source>
        <dbReference type="Pfam" id="PF00485"/>
    </source>
</evidence>
<dbReference type="EMBL" id="JBHSQW010000023">
    <property type="protein sequence ID" value="MFC5994653.1"/>
    <property type="molecule type" value="Genomic_DNA"/>
</dbReference>
<evidence type="ECO:0000256" key="8">
    <source>
        <dbReference type="ARBA" id="ARBA00022777"/>
    </source>
</evidence>
<dbReference type="RefSeq" id="WP_379584673.1">
    <property type="nucleotide sequence ID" value="NZ_JBHSQW010000023.1"/>
</dbReference>
<dbReference type="Pfam" id="PF00485">
    <property type="entry name" value="PRK"/>
    <property type="match status" value="1"/>
</dbReference>
<evidence type="ECO:0000256" key="1">
    <source>
        <dbReference type="ARBA" id="ARBA00005215"/>
    </source>
</evidence>
<evidence type="ECO:0000256" key="3">
    <source>
        <dbReference type="ARBA" id="ARBA00012042"/>
    </source>
</evidence>
<dbReference type="InterPro" id="IPR006083">
    <property type="entry name" value="PRK/URK"/>
</dbReference>
<evidence type="ECO:0000256" key="2">
    <source>
        <dbReference type="ARBA" id="ARBA00009719"/>
    </source>
</evidence>
<dbReference type="SUPFAM" id="SSF52540">
    <property type="entry name" value="P-loop containing nucleoside triphosphate hydrolases"/>
    <property type="match status" value="1"/>
</dbReference>
<evidence type="ECO:0000256" key="11">
    <source>
        <dbReference type="ARBA" id="ARBA00047663"/>
    </source>
</evidence>
<evidence type="ECO:0000313" key="14">
    <source>
        <dbReference type="Proteomes" id="UP001596302"/>
    </source>
</evidence>
<comment type="pathway">
    <text evidence="1">Carbohydrate biosynthesis; Calvin cycle.</text>
</comment>
<evidence type="ECO:0000256" key="6">
    <source>
        <dbReference type="ARBA" id="ARBA00022679"/>
    </source>
</evidence>
<keyword evidence="8" id="KW-0418">Kinase</keyword>
<organism evidence="13 14">
    <name type="scientific">Pseudonocardia hispaniensis</name>
    <dbReference type="NCBI Taxonomy" id="904933"/>
    <lineage>
        <taxon>Bacteria</taxon>
        <taxon>Bacillati</taxon>
        <taxon>Actinomycetota</taxon>
        <taxon>Actinomycetes</taxon>
        <taxon>Pseudonocardiales</taxon>
        <taxon>Pseudonocardiaceae</taxon>
        <taxon>Pseudonocardia</taxon>
    </lineage>
</organism>
<keyword evidence="7" id="KW-0547">Nucleotide-binding</keyword>
<keyword evidence="14" id="KW-1185">Reference proteome</keyword>
<gene>
    <name evidence="13" type="ORF">ACFQE5_10580</name>
</gene>
<keyword evidence="5" id="KW-0113">Calvin cycle</keyword>
<evidence type="ECO:0000256" key="10">
    <source>
        <dbReference type="ARBA" id="ARBA00031382"/>
    </source>
</evidence>
<dbReference type="Gene3D" id="3.40.50.300">
    <property type="entry name" value="P-loop containing nucleotide triphosphate hydrolases"/>
    <property type="match status" value="1"/>
</dbReference>
<evidence type="ECO:0000256" key="9">
    <source>
        <dbReference type="ARBA" id="ARBA00022840"/>
    </source>
</evidence>
<keyword evidence="9" id="KW-0067">ATP-binding</keyword>
<dbReference type="GO" id="GO:0008974">
    <property type="term" value="F:phosphoribulokinase activity"/>
    <property type="evidence" value="ECO:0007669"/>
    <property type="project" value="UniProtKB-EC"/>
</dbReference>
<sequence length="316" mass="35307">MPDKMLRISRAGDKGEHVRPVMLAIAGDSAAGKTTLTAGLVEALGPQRCVSLCTDDYHRYDRVERKGLPFTALHPECNYITIMEQHLQLLATGHPILKPVYDHSTGELTRPELVEPNEFIIVEGLFPLHSKLARACFDVTVFLDPVEEIRRDWKIQRDTRKRGYAPEQVLAELERREPESEAFIRPQRQDADIVVRFAPVEGRDDPAGSSLSAQLLLRPTIRHPDLSAVLQPGLSRAMHLKLERDTDGRPVDALHIHGYVPREESLAVEKAIWAAMGEPGDSPPVECLGRLGPDTRSEPLAITQLLLLHHLLEAAR</sequence>
<dbReference type="NCBIfam" id="NF005655">
    <property type="entry name" value="PRK07429.1"/>
    <property type="match status" value="1"/>
</dbReference>
<protein>
    <recommendedName>
        <fullName evidence="3">phosphoribulokinase</fullName>
        <ecNumber evidence="3">2.7.1.19</ecNumber>
    </recommendedName>
    <alternativeName>
        <fullName evidence="10">Phosphopentokinase</fullName>
    </alternativeName>
</protein>
<evidence type="ECO:0000313" key="13">
    <source>
        <dbReference type="EMBL" id="MFC5994653.1"/>
    </source>
</evidence>
<dbReference type="EC" id="2.7.1.19" evidence="3"/>
<proteinExistence type="inferred from homology"/>
<keyword evidence="4" id="KW-0602">Photosynthesis</keyword>
<comment type="similarity">
    <text evidence="2">Belongs to the phosphoribulokinase family.</text>
</comment>
<dbReference type="InterPro" id="IPR006082">
    <property type="entry name" value="PRK"/>
</dbReference>
<feature type="domain" description="Phosphoribulokinase/uridine kinase" evidence="12">
    <location>
        <begin position="23"/>
        <end position="199"/>
    </location>
</feature>
<comment type="catalytic activity">
    <reaction evidence="11">
        <text>D-ribulose 5-phosphate + ATP = D-ribulose 1,5-bisphosphate + ADP + H(+)</text>
        <dbReference type="Rhea" id="RHEA:19365"/>
        <dbReference type="ChEBI" id="CHEBI:15378"/>
        <dbReference type="ChEBI" id="CHEBI:30616"/>
        <dbReference type="ChEBI" id="CHEBI:57870"/>
        <dbReference type="ChEBI" id="CHEBI:58121"/>
        <dbReference type="ChEBI" id="CHEBI:456216"/>
        <dbReference type="EC" id="2.7.1.19"/>
    </reaction>
</comment>
<evidence type="ECO:0000256" key="5">
    <source>
        <dbReference type="ARBA" id="ARBA00022567"/>
    </source>
</evidence>
<dbReference type="InterPro" id="IPR027417">
    <property type="entry name" value="P-loop_NTPase"/>
</dbReference>
<dbReference type="Proteomes" id="UP001596302">
    <property type="component" value="Unassembled WGS sequence"/>
</dbReference>
<evidence type="ECO:0000256" key="4">
    <source>
        <dbReference type="ARBA" id="ARBA00022531"/>
    </source>
</evidence>
<name>A0ABW1J1E4_9PSEU</name>